<dbReference type="InterPro" id="IPR057929">
    <property type="entry name" value="RamC_N"/>
</dbReference>
<dbReference type="Gene3D" id="1.50.10.20">
    <property type="match status" value="1"/>
</dbReference>
<dbReference type="Gene3D" id="1.10.510.10">
    <property type="entry name" value="Transferase(Phosphotransferase) domain 1"/>
    <property type="match status" value="1"/>
</dbReference>
<proteinExistence type="predicted"/>
<gene>
    <name evidence="2" type="primary">lanKC</name>
    <name evidence="2" type="ORF">ACFP1B_22150</name>
</gene>
<dbReference type="InterPro" id="IPR053524">
    <property type="entry name" value="Aerial_hyphae_peptide-synth"/>
</dbReference>
<reference evidence="3" key="1">
    <citation type="journal article" date="2019" name="Int. J. Syst. Evol. Microbiol.">
        <title>The Global Catalogue of Microorganisms (GCM) 10K type strain sequencing project: providing services to taxonomists for standard genome sequencing and annotation.</title>
        <authorList>
            <consortium name="The Broad Institute Genomics Platform"/>
            <consortium name="The Broad Institute Genome Sequencing Center for Infectious Disease"/>
            <person name="Wu L."/>
            <person name="Ma J."/>
        </authorList>
    </citation>
    <scope>NUCLEOTIDE SEQUENCE [LARGE SCALE GENOMIC DNA]</scope>
    <source>
        <strain evidence="3">JCM 4147</strain>
    </source>
</reference>
<dbReference type="PRINTS" id="PR01955">
    <property type="entry name" value="LANCFRANKIA"/>
</dbReference>
<dbReference type="Pfam" id="PF25816">
    <property type="entry name" value="RamC_N"/>
    <property type="match status" value="1"/>
</dbReference>
<evidence type="ECO:0000313" key="3">
    <source>
        <dbReference type="Proteomes" id="UP001596200"/>
    </source>
</evidence>
<dbReference type="SUPFAM" id="SSF56112">
    <property type="entry name" value="Protein kinase-like (PK-like)"/>
    <property type="match status" value="1"/>
</dbReference>
<dbReference type="SMART" id="SM00220">
    <property type="entry name" value="S_TKc"/>
    <property type="match status" value="1"/>
</dbReference>
<feature type="domain" description="Protein kinase" evidence="1">
    <location>
        <begin position="228"/>
        <end position="509"/>
    </location>
</feature>
<protein>
    <submittedName>
        <fullName evidence="2">Class III lanthionine synthetase LanKC</fullName>
    </submittedName>
</protein>
<dbReference type="InterPro" id="IPR058053">
    <property type="entry name" value="RamC_C"/>
</dbReference>
<dbReference type="Proteomes" id="UP001596200">
    <property type="component" value="Unassembled WGS sequence"/>
</dbReference>
<dbReference type="EMBL" id="JBHSPU010000017">
    <property type="protein sequence ID" value="MFC5916101.1"/>
    <property type="molecule type" value="Genomic_DNA"/>
</dbReference>
<dbReference type="InterPro" id="IPR011009">
    <property type="entry name" value="Kinase-like_dom_sf"/>
</dbReference>
<keyword evidence="3" id="KW-1185">Reference proteome</keyword>
<organism evidence="2 3">
    <name type="scientific">Streptomyces pulveraceus</name>
    <dbReference type="NCBI Taxonomy" id="68258"/>
    <lineage>
        <taxon>Bacteria</taxon>
        <taxon>Bacillati</taxon>
        <taxon>Actinomycetota</taxon>
        <taxon>Actinomycetes</taxon>
        <taxon>Kitasatosporales</taxon>
        <taxon>Streptomycetaceae</taxon>
        <taxon>Streptomyces</taxon>
    </lineage>
</organism>
<dbReference type="InterPro" id="IPR000719">
    <property type="entry name" value="Prot_kinase_dom"/>
</dbReference>
<comment type="caution">
    <text evidence="2">The sequence shown here is derived from an EMBL/GenBank/DDBJ whole genome shotgun (WGS) entry which is preliminary data.</text>
</comment>
<dbReference type="SUPFAM" id="SSF158745">
    <property type="entry name" value="LanC-like"/>
    <property type="match status" value="1"/>
</dbReference>
<sequence length="857" mass="92450">MPGIQETQLYCLADRRYYETPDRLPDEDTRYPLDRADPPTGWRRGTGGLWTALHPASAELPEQGWKIHISTVPEEAGRTLADTARICLEQGVAFKFLRSTRALRLMSSKYMNRSGAGKFITLYPEDEPALLKLLDALGEALDGRSGPYVLSDLRIGNAPVHVRYGAFAELWCRDADGGRVRAMRHPSGELVPDTRGVVFRIPEWVTVPERLRPHLAARAAARDDSFPYVVTEALQFSNAGGIYLAEHRTTKQRVVLREARPHCGLDPAGHDAVTRLHREHRALTRLAGLDCVPEVYGVRTVWEHHFLIEEHIEGTTLFDEIVERFPLVRGERTRAELDAYSRWARSVTDGLAQALDRIHARGLRFADVHPANVIIRPDGRVVLIDFEYATDLDDRDTPLAGAPGLQAPTGPGTSGAEADAYALWALWLHILMPLMEVTDHDRGKALTIERWARARYGLGADEGPPRPAALAHGLPADSGESTVDALLRGPEPDWPGIRERLLAGIHAGAAPDRADRLFPGDPAGFTTGGVCAANGAAGVLYALDRVGAPVPGAYVDWLARTAARRAPENPGGLFDGLPGVALVLARLGRREEGRELLDRALRAPAPSSADLRTGTAGTALAALRFASDGTGAPDAELLDRALRTAWELDSLVRDGATADGPPAPHSAGLLSGLCGAALLHLELHAHTGEEWLLHAAGAALAREAGHCVTMPGGSVQVKDGIRHLLYLDQGSGGVALVAQRYLARREDPALAALLPGVGQGCVLEFIREPGLFRGRTGLVATAHQLSGGAPRPEVLDSVRNLSWHLVAEEDRLLVPGSRLRRFSADLATGAAGVLLGLHTVFATPDERPDLLDVLTLG</sequence>
<dbReference type="RefSeq" id="WP_344517541.1">
    <property type="nucleotide sequence ID" value="NZ_BAAATU010000072.1"/>
</dbReference>
<name>A0ABW1GRK6_9ACTN</name>
<dbReference type="Pfam" id="PF00069">
    <property type="entry name" value="Pkinase"/>
    <property type="match status" value="1"/>
</dbReference>
<dbReference type="PROSITE" id="PS50011">
    <property type="entry name" value="PROTEIN_KINASE_DOM"/>
    <property type="match status" value="1"/>
</dbReference>
<accession>A0ABW1GRK6</accession>
<dbReference type="CDD" id="cd04791">
    <property type="entry name" value="LanC_SerThrkinase"/>
    <property type="match status" value="1"/>
</dbReference>
<dbReference type="InterPro" id="IPR007822">
    <property type="entry name" value="LANC-like"/>
</dbReference>
<dbReference type="SMART" id="SM01260">
    <property type="entry name" value="LANC_like"/>
    <property type="match status" value="1"/>
</dbReference>
<evidence type="ECO:0000259" key="1">
    <source>
        <dbReference type="PROSITE" id="PS50011"/>
    </source>
</evidence>
<dbReference type="NCBIfam" id="NF038151">
    <property type="entry name" value="lanthi_synth_III"/>
    <property type="match status" value="1"/>
</dbReference>
<evidence type="ECO:0000313" key="2">
    <source>
        <dbReference type="EMBL" id="MFC5916101.1"/>
    </source>
</evidence>